<sequence length="524" mass="61571">MSSEDINTPKMIDDSNDHEIHKIFNDFSSCFNLKTANINDINNSDILCSDNYLSEKISLEEVKRKISNEEKISFEFADSIVFIIEDNTKDLSNDNIICLAKKYASFFQYVIQHFSNANDLCITNGLENVPDSCFLFHIYKNLKSTNIKSIRSFSLEEIVDYAMKYDFLNSNIFDGFERFNEISINLHSCEFLKNLQNIDEHINNFLSYISRDKSVTLNICIEEKEGDDSPITYALKILNLSKTFSLNVKIEDSSDWSKYLKENNYEFNDETTKIKNETISAALFIDGVNDLQTIKIILTSMNKLEKIIFYINESIPKMIYEEYKSLEESKIYLNKLFNYKSNLKYLTNVRISFKRRRYSEDDMDAENLQYLHDYMLDCIISVLPSSISKVLYLMELDFLPLQTFNKISSQFSSLTTLSFLLCYNIPENALFQLPSLKNVVFNGERKVNIPPWIEIVLFLYFDIDFYYPDDIFSDGKKNEHYFNLMNRNFNVSLRCLREKDIFFIAFMNDFNKRMEIADLINIGY</sequence>
<reference evidence="2" key="1">
    <citation type="submission" date="2015-08" db="UniProtKB">
        <authorList>
            <consortium name="WormBaseParasite"/>
        </authorList>
    </citation>
    <scope>IDENTIFICATION</scope>
</reference>
<name>A0A0K0E2U6_STRER</name>
<dbReference type="Proteomes" id="UP000035681">
    <property type="component" value="Unplaced"/>
</dbReference>
<accession>A0A0K0E2U6</accession>
<evidence type="ECO:0000313" key="1">
    <source>
        <dbReference type="Proteomes" id="UP000035681"/>
    </source>
</evidence>
<dbReference type="WBParaSite" id="TCONS_00008216.p1">
    <property type="protein sequence ID" value="TCONS_00008216.p1"/>
    <property type="gene ID" value="XLOC_006181"/>
</dbReference>
<dbReference type="WBParaSite" id="SSTP_0000381500.1">
    <property type="protein sequence ID" value="SSTP_0000381500.1"/>
    <property type="gene ID" value="SSTP_0000381500"/>
</dbReference>
<dbReference type="AlphaFoldDB" id="A0A0K0E2U6"/>
<keyword evidence="1" id="KW-1185">Reference proteome</keyword>
<evidence type="ECO:0000313" key="3">
    <source>
        <dbReference type="WBParaSite" id="TCONS_00008216.p1"/>
    </source>
</evidence>
<evidence type="ECO:0000313" key="2">
    <source>
        <dbReference type="WBParaSite" id="SSTP_0000381500.1"/>
    </source>
</evidence>
<organism evidence="2">
    <name type="scientific">Strongyloides stercoralis</name>
    <name type="common">Threadworm</name>
    <dbReference type="NCBI Taxonomy" id="6248"/>
    <lineage>
        <taxon>Eukaryota</taxon>
        <taxon>Metazoa</taxon>
        <taxon>Ecdysozoa</taxon>
        <taxon>Nematoda</taxon>
        <taxon>Chromadorea</taxon>
        <taxon>Rhabditida</taxon>
        <taxon>Tylenchina</taxon>
        <taxon>Panagrolaimomorpha</taxon>
        <taxon>Strongyloidoidea</taxon>
        <taxon>Strongyloididae</taxon>
        <taxon>Strongyloides</taxon>
    </lineage>
</organism>
<proteinExistence type="predicted"/>
<protein>
    <submittedName>
        <fullName evidence="2 3">BTB domain-containing protein</fullName>
    </submittedName>
</protein>